<keyword evidence="3" id="KW-1185">Reference proteome</keyword>
<dbReference type="Proteomes" id="UP000194577">
    <property type="component" value="Unassembled WGS sequence"/>
</dbReference>
<dbReference type="PANTHER" id="PTHR34473">
    <property type="entry name" value="UPF0699 TRANSMEMBRANE PROTEIN YDBS"/>
    <property type="match status" value="1"/>
</dbReference>
<evidence type="ECO:0000313" key="2">
    <source>
        <dbReference type="EMBL" id="PHP52876.1"/>
    </source>
</evidence>
<dbReference type="EMBL" id="MTPX02000039">
    <property type="protein sequence ID" value="PHP52876.1"/>
    <property type="molecule type" value="Genomic_DNA"/>
</dbReference>
<proteinExistence type="predicted"/>
<sequence>MGDQRLPVDDPGRGFIRISPRGRMFSPLAWRREAIALTDTCVVLRLGRLRRRVSVIPYERIQSLRLVQGPFARRRGLVALHLDMVDAEIGRSLSNLDLSDAAAIERVISERALRRRQEERLDRWLQRAAETP</sequence>
<dbReference type="Pfam" id="PF03703">
    <property type="entry name" value="bPH_2"/>
    <property type="match status" value="1"/>
</dbReference>
<dbReference type="RefSeq" id="WP_086614725.1">
    <property type="nucleotide sequence ID" value="NZ_MTPX02000039.1"/>
</dbReference>
<dbReference type="PANTHER" id="PTHR34473:SF2">
    <property type="entry name" value="UPF0699 TRANSMEMBRANE PROTEIN YDBT"/>
    <property type="match status" value="1"/>
</dbReference>
<dbReference type="InterPro" id="IPR005182">
    <property type="entry name" value="YdbS-like_PH"/>
</dbReference>
<accession>A0ABX4MC18</accession>
<organism evidence="2 3">
    <name type="scientific">Actinomyces ruminis</name>
    <dbReference type="NCBI Taxonomy" id="1937003"/>
    <lineage>
        <taxon>Bacteria</taxon>
        <taxon>Bacillati</taxon>
        <taxon>Actinomycetota</taxon>
        <taxon>Actinomycetes</taxon>
        <taxon>Actinomycetales</taxon>
        <taxon>Actinomycetaceae</taxon>
        <taxon>Actinomyces</taxon>
    </lineage>
</organism>
<protein>
    <recommendedName>
        <fullName evidence="1">YdbS-like PH domain-containing protein</fullName>
    </recommendedName>
</protein>
<name>A0ABX4MC18_9ACTO</name>
<gene>
    <name evidence="2" type="ORF">BW737_006285</name>
</gene>
<reference evidence="2 3" key="1">
    <citation type="submission" date="2017-10" db="EMBL/GenBank/DDBJ databases">
        <title>Draft genome sequence of cellulolytic Actinomyces sp CtC72 isolated from cattle rumen fluid.</title>
        <authorList>
            <person name="Joshi A.J."/>
            <person name="Vasudevan G."/>
            <person name="Lanjekar V.B."/>
            <person name="Hivarkar S."/>
            <person name="Engineer A."/>
            <person name="Pore S.D."/>
            <person name="Dhakephalkar P.K."/>
            <person name="Dagar S."/>
        </authorList>
    </citation>
    <scope>NUCLEOTIDE SEQUENCE [LARGE SCALE GENOMIC DNA]</scope>
    <source>
        <strain evidence="3">CtC72</strain>
    </source>
</reference>
<comment type="caution">
    <text evidence="2">The sequence shown here is derived from an EMBL/GenBank/DDBJ whole genome shotgun (WGS) entry which is preliminary data.</text>
</comment>
<evidence type="ECO:0000259" key="1">
    <source>
        <dbReference type="Pfam" id="PF03703"/>
    </source>
</evidence>
<evidence type="ECO:0000313" key="3">
    <source>
        <dbReference type="Proteomes" id="UP000194577"/>
    </source>
</evidence>
<feature type="domain" description="YdbS-like PH" evidence="1">
    <location>
        <begin position="30"/>
        <end position="105"/>
    </location>
</feature>